<keyword evidence="3 5" id="KW-0949">S-adenosyl-L-methionine</keyword>
<dbReference type="GO" id="GO:0008173">
    <property type="term" value="F:RNA methyltransferase activity"/>
    <property type="evidence" value="ECO:0007669"/>
    <property type="project" value="InterPro"/>
</dbReference>
<comment type="caution">
    <text evidence="5">Lacks conserved residue(s) required for the propagation of feature annotation.</text>
</comment>
<proteinExistence type="inferred from homology"/>
<dbReference type="Proteomes" id="UP000284202">
    <property type="component" value="Unassembled WGS sequence"/>
</dbReference>
<evidence type="ECO:0000256" key="3">
    <source>
        <dbReference type="ARBA" id="ARBA00022691"/>
    </source>
</evidence>
<keyword evidence="4 5" id="KW-0694">RNA-binding</keyword>
<gene>
    <name evidence="7" type="ORF">D3P04_14720</name>
</gene>
<dbReference type="PANTHER" id="PTHR22807">
    <property type="entry name" value="NOP2 YEAST -RELATED NOL1/NOP2/FMU SUN DOMAIN-CONTAINING"/>
    <property type="match status" value="1"/>
</dbReference>
<comment type="similarity">
    <text evidence="5">Belongs to the class I-like SAM-binding methyltransferase superfamily. RsmB/NOP family.</text>
</comment>
<feature type="binding site" evidence="5">
    <location>
        <position position="281"/>
    </location>
    <ligand>
        <name>S-adenosyl-L-methionine</name>
        <dbReference type="ChEBI" id="CHEBI:59789"/>
    </ligand>
</feature>
<feature type="binding site" evidence="5">
    <location>
        <position position="245"/>
    </location>
    <ligand>
        <name>S-adenosyl-L-methionine</name>
        <dbReference type="ChEBI" id="CHEBI:59789"/>
    </ligand>
</feature>
<keyword evidence="1 5" id="KW-0489">Methyltransferase</keyword>
<evidence type="ECO:0000256" key="4">
    <source>
        <dbReference type="ARBA" id="ARBA00022884"/>
    </source>
</evidence>
<dbReference type="OrthoDB" id="9810297at2"/>
<dbReference type="InterPro" id="IPR049560">
    <property type="entry name" value="MeTrfase_RsmB-F_NOP2_cat"/>
</dbReference>
<dbReference type="Pfam" id="PF01189">
    <property type="entry name" value="Methyltr_RsmB-F"/>
    <property type="match status" value="1"/>
</dbReference>
<reference evidence="8" key="1">
    <citation type="submission" date="2018-09" db="EMBL/GenBank/DDBJ databases">
        <title>Acidovorax cavernicola nov. sp. isolated from Gruta de las Maravillas (Aracena, Spain).</title>
        <authorList>
            <person name="Jurado V."/>
            <person name="Gutierrez-Patricio S."/>
            <person name="Gonzalez-Pimentel J.L."/>
            <person name="Miller A.Z."/>
            <person name="Laiz L."/>
            <person name="Saiz-Jimenez C."/>
        </authorList>
    </citation>
    <scope>NUCLEOTIDE SEQUENCE [LARGE SCALE GENOMIC DNA]</scope>
    <source>
        <strain evidence="8">1011MAR3C25</strain>
    </source>
</reference>
<dbReference type="InterPro" id="IPR054728">
    <property type="entry name" value="RsmB-like_ferredoxin"/>
</dbReference>
<evidence type="ECO:0000313" key="7">
    <source>
        <dbReference type="EMBL" id="RJE83661.1"/>
    </source>
</evidence>
<keyword evidence="2 5" id="KW-0808">Transferase</keyword>
<dbReference type="Gene3D" id="3.40.50.150">
    <property type="entry name" value="Vaccinia Virus protein VP39"/>
    <property type="match status" value="1"/>
</dbReference>
<feature type="active site" description="Nucleophile" evidence="5">
    <location>
        <position position="334"/>
    </location>
</feature>
<dbReference type="RefSeq" id="WP_119750221.1">
    <property type="nucleotide sequence ID" value="NZ_QZCG01000010.1"/>
</dbReference>
<name>A0A418SRS0_9RHOB</name>
<dbReference type="GO" id="GO:0001510">
    <property type="term" value="P:RNA methylation"/>
    <property type="evidence" value="ECO:0007669"/>
    <property type="project" value="InterPro"/>
</dbReference>
<protein>
    <submittedName>
        <fullName evidence="7">RsmB/NOP family class I SAM-dependent RNA methyltransferase</fullName>
    </submittedName>
</protein>
<dbReference type="Pfam" id="PF22458">
    <property type="entry name" value="RsmF-B_ferredox"/>
    <property type="match status" value="1"/>
</dbReference>
<accession>A0A418SRS0</accession>
<dbReference type="InterPro" id="IPR029063">
    <property type="entry name" value="SAM-dependent_MTases_sf"/>
</dbReference>
<organism evidence="7 8">
    <name type="scientific">Paracoccus onubensis</name>
    <dbReference type="NCBI Taxonomy" id="1675788"/>
    <lineage>
        <taxon>Bacteria</taxon>
        <taxon>Pseudomonadati</taxon>
        <taxon>Pseudomonadota</taxon>
        <taxon>Alphaproteobacteria</taxon>
        <taxon>Rhodobacterales</taxon>
        <taxon>Paracoccaceae</taxon>
        <taxon>Paracoccus</taxon>
    </lineage>
</organism>
<dbReference type="InterPro" id="IPR023267">
    <property type="entry name" value="RCMT"/>
</dbReference>
<evidence type="ECO:0000256" key="5">
    <source>
        <dbReference type="PROSITE-ProRule" id="PRU01023"/>
    </source>
</evidence>
<dbReference type="Gene3D" id="3.30.70.1170">
    <property type="entry name" value="Sun protein, domain 3"/>
    <property type="match status" value="1"/>
</dbReference>
<dbReference type="EMBL" id="QZCG01000010">
    <property type="protein sequence ID" value="RJE83661.1"/>
    <property type="molecule type" value="Genomic_DNA"/>
</dbReference>
<dbReference type="InterPro" id="IPR001678">
    <property type="entry name" value="MeTrfase_RsmB-F_NOP2_dom"/>
</dbReference>
<evidence type="ECO:0000259" key="6">
    <source>
        <dbReference type="PROSITE" id="PS51686"/>
    </source>
</evidence>
<evidence type="ECO:0000256" key="2">
    <source>
        <dbReference type="ARBA" id="ARBA00022679"/>
    </source>
</evidence>
<dbReference type="CDD" id="cd02440">
    <property type="entry name" value="AdoMet_MTases"/>
    <property type="match status" value="1"/>
</dbReference>
<dbReference type="AlphaFoldDB" id="A0A418SRS0"/>
<dbReference type="PRINTS" id="PR02008">
    <property type="entry name" value="RCMTFAMILY"/>
</dbReference>
<evidence type="ECO:0000256" key="1">
    <source>
        <dbReference type="ARBA" id="ARBA00022603"/>
    </source>
</evidence>
<dbReference type="GO" id="GO:0003723">
    <property type="term" value="F:RNA binding"/>
    <property type="evidence" value="ECO:0007669"/>
    <property type="project" value="UniProtKB-UniRule"/>
</dbReference>
<dbReference type="PANTHER" id="PTHR22807:SF53">
    <property type="entry name" value="RIBOSOMAL RNA SMALL SUBUNIT METHYLTRANSFERASE B-RELATED"/>
    <property type="match status" value="1"/>
</dbReference>
<comment type="caution">
    <text evidence="7">The sequence shown here is derived from an EMBL/GenBank/DDBJ whole genome shotgun (WGS) entry which is preliminary data.</text>
</comment>
<dbReference type="SUPFAM" id="SSF53335">
    <property type="entry name" value="S-adenosyl-L-methionine-dependent methyltransferases"/>
    <property type="match status" value="1"/>
</dbReference>
<sequence length="380" mass="41641">MTPSARISAAIGVLDWILDGQAAEQALLRWSRNSRYAGSKDRAAVRDLVYEALRRRNTLADRGGALSGRGLMIGLCRESGQDPDLHFTGKNYAPAPLNAHERTEQKVTSTDLPDWLMPLWREALGPDAGLIAREMGQRAPVWLRVNPLLATVSEARSVLEQDGIETETALQLTEALRVSSGERRIANSRAYRGGLVELQDLSPQLACASLPLKEGDRVLDYCAGGGGKSLALAGRQPGIRLFAHDAEPKRMADLPKRAQRAGARIERVSMPVGKFDLVVADVPCSGSGTWRRTPDAKWRLTSERLQQLTEIQSEILDKAAAFVAPGGHLAYMTCSLFEAENRGNVEAFMSRHDHFTQISSMLWTPLTASDGFFLSLLINN</sequence>
<feature type="domain" description="SAM-dependent MTase RsmB/NOP-type" evidence="6">
    <location>
        <begin position="131"/>
        <end position="380"/>
    </location>
</feature>
<keyword evidence="8" id="KW-1185">Reference proteome</keyword>
<evidence type="ECO:0000313" key="8">
    <source>
        <dbReference type="Proteomes" id="UP000284202"/>
    </source>
</evidence>
<dbReference type="PROSITE" id="PS51686">
    <property type="entry name" value="SAM_MT_RSMB_NOP"/>
    <property type="match status" value="1"/>
</dbReference>